<dbReference type="InterPro" id="IPR036737">
    <property type="entry name" value="OmpA-like_sf"/>
</dbReference>
<dbReference type="InterPro" id="IPR006665">
    <property type="entry name" value="OmpA-like"/>
</dbReference>
<name>A0ABX0FNU8_9BURK</name>
<dbReference type="SUPFAM" id="SSF103088">
    <property type="entry name" value="OmpA-like"/>
    <property type="match status" value="1"/>
</dbReference>
<dbReference type="PANTHER" id="PTHR30329">
    <property type="entry name" value="STATOR ELEMENT OF FLAGELLAR MOTOR COMPLEX"/>
    <property type="match status" value="1"/>
</dbReference>
<dbReference type="PROSITE" id="PS51257">
    <property type="entry name" value="PROKAR_LIPOPROTEIN"/>
    <property type="match status" value="1"/>
</dbReference>
<dbReference type="PRINTS" id="PR01023">
    <property type="entry name" value="NAFLGMOTY"/>
</dbReference>
<keyword evidence="6" id="KW-1185">Reference proteome</keyword>
<keyword evidence="3" id="KW-0732">Signal</keyword>
<keyword evidence="1" id="KW-0472">Membrane</keyword>
<evidence type="ECO:0000256" key="3">
    <source>
        <dbReference type="SAM" id="SignalP"/>
    </source>
</evidence>
<comment type="caution">
    <text evidence="5">The sequence shown here is derived from an EMBL/GenBank/DDBJ whole genome shotgun (WGS) entry which is preliminary data.</text>
</comment>
<feature type="chain" id="PRO_5046796125" evidence="3">
    <location>
        <begin position="24"/>
        <end position="518"/>
    </location>
</feature>
<organism evidence="5 6">
    <name type="scientific">Duganella aceris</name>
    <dbReference type="NCBI Taxonomy" id="2703883"/>
    <lineage>
        <taxon>Bacteria</taxon>
        <taxon>Pseudomonadati</taxon>
        <taxon>Pseudomonadota</taxon>
        <taxon>Betaproteobacteria</taxon>
        <taxon>Burkholderiales</taxon>
        <taxon>Oxalobacteraceae</taxon>
        <taxon>Telluria group</taxon>
        <taxon>Duganella</taxon>
    </lineage>
</organism>
<dbReference type="Pfam" id="PF13488">
    <property type="entry name" value="Gly-zipper_Omp"/>
    <property type="match status" value="1"/>
</dbReference>
<feature type="compositionally biased region" description="Low complexity" evidence="2">
    <location>
        <begin position="294"/>
        <end position="303"/>
    </location>
</feature>
<feature type="region of interest" description="Disordered" evidence="2">
    <location>
        <begin position="290"/>
        <end position="313"/>
    </location>
</feature>
<dbReference type="InterPro" id="IPR039567">
    <property type="entry name" value="Gly-zipper"/>
</dbReference>
<gene>
    <name evidence="5" type="ORF">GW587_17940</name>
</gene>
<dbReference type="PANTHER" id="PTHR30329:SF21">
    <property type="entry name" value="LIPOPROTEIN YIAD-RELATED"/>
    <property type="match status" value="1"/>
</dbReference>
<dbReference type="Proteomes" id="UP000666369">
    <property type="component" value="Unassembled WGS sequence"/>
</dbReference>
<sequence length="518" mass="54381">MKPPLSLKFLGVAVCGALIGACATDPRTGQPSLQQSFGGGDPCADTARNTGIAIGALAGAILGNQSRHSDRGRIIGALAGATIGGLIGRDMDQRRCELANIAKQYDLNLKTSLISASGEVIEAGQQQDAVGMAVEVREQAGRGGHFNTDSDQLTEHAQRYFSAIADAYNARIIASHLGDPAQKADYIAQISQRKILLIGHTDDTGDSRSNADLSERRARAVAAYMEKRGIPVDALHFQGAGEAYPIADNASEEGRAQNRRVEIVEVANAAGLNRYLAGRKPRYELYRPAGTHVPARPQNAPAAAPAPAPSKPATAARPATVAVADGIDFGGNPLSASTAIDIGQPNAHSRPLFSLISRAFANEPVVIADCTRDRPRVAHGVKTLADGKLYKTSEYLPGLYGKTWAEQVNGHLVVLNKVAVLASNGAAANPPEFKVYTGYDPAASARAAPAVSATPEVNTYLGDKGVLYRMFLNGAGGLSCVDVVFGSDGAGRAKTGRLIYTRGARLMSADFKPTIHQQ</sequence>
<dbReference type="RefSeq" id="WP_166105751.1">
    <property type="nucleotide sequence ID" value="NZ_JAADJT010000008.1"/>
</dbReference>
<evidence type="ECO:0000256" key="2">
    <source>
        <dbReference type="SAM" id="MobiDB-lite"/>
    </source>
</evidence>
<accession>A0ABX0FNU8</accession>
<dbReference type="PROSITE" id="PS51123">
    <property type="entry name" value="OMPA_2"/>
    <property type="match status" value="1"/>
</dbReference>
<dbReference type="Gene3D" id="3.30.1330.60">
    <property type="entry name" value="OmpA-like domain"/>
    <property type="match status" value="1"/>
</dbReference>
<evidence type="ECO:0000313" key="5">
    <source>
        <dbReference type="EMBL" id="NGZ86130.1"/>
    </source>
</evidence>
<feature type="domain" description="OmpA-like" evidence="4">
    <location>
        <begin position="133"/>
        <end position="269"/>
    </location>
</feature>
<feature type="signal peptide" evidence="3">
    <location>
        <begin position="1"/>
        <end position="23"/>
    </location>
</feature>
<dbReference type="InterPro" id="IPR050330">
    <property type="entry name" value="Bact_OuterMem_StrucFunc"/>
</dbReference>
<proteinExistence type="predicted"/>
<protein>
    <submittedName>
        <fullName evidence="5">OmpA family protein</fullName>
    </submittedName>
</protein>
<evidence type="ECO:0000256" key="1">
    <source>
        <dbReference type="PROSITE-ProRule" id="PRU00473"/>
    </source>
</evidence>
<dbReference type="CDD" id="cd07185">
    <property type="entry name" value="OmpA_C-like"/>
    <property type="match status" value="1"/>
</dbReference>
<dbReference type="Pfam" id="PF00691">
    <property type="entry name" value="OmpA"/>
    <property type="match status" value="1"/>
</dbReference>
<reference evidence="6" key="1">
    <citation type="submission" date="2023-07" db="EMBL/GenBank/DDBJ databases">
        <title>Duganella aceri sp. nov., isolated from tree sap.</title>
        <authorList>
            <person name="Kim I.S."/>
        </authorList>
    </citation>
    <scope>NUCLEOTIDE SEQUENCE [LARGE SCALE GENOMIC DNA]</scope>
    <source>
        <strain evidence="6">SAP-35</strain>
    </source>
</reference>
<evidence type="ECO:0000259" key="4">
    <source>
        <dbReference type="PROSITE" id="PS51123"/>
    </source>
</evidence>
<evidence type="ECO:0000313" key="6">
    <source>
        <dbReference type="Proteomes" id="UP000666369"/>
    </source>
</evidence>
<dbReference type="EMBL" id="JAADJT010000008">
    <property type="protein sequence ID" value="NGZ86130.1"/>
    <property type="molecule type" value="Genomic_DNA"/>
</dbReference>